<dbReference type="Gene3D" id="3.60.15.10">
    <property type="entry name" value="Ribonuclease Z/Hydroxyacylglutathione hydrolase-like"/>
    <property type="match status" value="1"/>
</dbReference>
<name>A0A839QUG9_9MICO</name>
<gene>
    <name evidence="3" type="ORF">FHX50_001580</name>
</gene>
<sequence>MILERFGDDDLSQVSYLVGCPAAGDAIVIDPRRDIQVYLDRADALGVRITAVTETHIHADYLSGTRELAAATGARIFLSGEGGTDWAYGYDATLLHSGDDIQIGSLTIEAVHTPGHTPEHLMFLVADGSRTTDVDGVGEVGYAFTGDFVFVGDLGRPDLLDEVAGGTDTRYEGARQLFDSLREHFLPLEDYVQVLPAHGAGSACGKAMSAVPTTTVGYEREFAWWVPYVRMGDLEGFTDQLLNGQPDAHAYFSRMKRQNRQGPAILGERPGLAEFSGGAAQAALADGSHVLIDARGLDDIAEGVADGSLTIPAPRRLASFGAWAVDPETDSAGIILLAASEEKAQRMADHLVRVGIDRVVGFIRCLDGIELHSPASVGPEELDGFGHDMLLDVRQKAEFARGTIPGAQQLSAGRVLWDRCELRQGRIVVFCQSGVRSAVAASVLRRAGLDVVELTGGFARYCEATAERRAEKPQLTSAP</sequence>
<dbReference type="SUPFAM" id="SSF56281">
    <property type="entry name" value="Metallo-hydrolase/oxidoreductase"/>
    <property type="match status" value="1"/>
</dbReference>
<dbReference type="SMART" id="SM00450">
    <property type="entry name" value="RHOD"/>
    <property type="match status" value="1"/>
</dbReference>
<protein>
    <submittedName>
        <fullName evidence="3">Hydroxyacylglutathione hydrolase</fullName>
        <ecNumber evidence="3">3.1.2.6</ecNumber>
    </submittedName>
</protein>
<evidence type="ECO:0000259" key="2">
    <source>
        <dbReference type="PROSITE" id="PS50206"/>
    </source>
</evidence>
<dbReference type="AlphaFoldDB" id="A0A839QUG9"/>
<keyword evidence="4" id="KW-1185">Reference proteome</keyword>
<dbReference type="InterPro" id="IPR036873">
    <property type="entry name" value="Rhodanese-like_dom_sf"/>
</dbReference>
<dbReference type="PROSITE" id="PS50206">
    <property type="entry name" value="RHODANESE_3"/>
    <property type="match status" value="1"/>
</dbReference>
<dbReference type="PANTHER" id="PTHR43084">
    <property type="entry name" value="PERSULFIDE DIOXYGENASE ETHE1"/>
    <property type="match status" value="1"/>
</dbReference>
<evidence type="ECO:0000313" key="4">
    <source>
        <dbReference type="Proteomes" id="UP000568050"/>
    </source>
</evidence>
<dbReference type="InterPro" id="IPR001763">
    <property type="entry name" value="Rhodanese-like_dom"/>
</dbReference>
<feature type="domain" description="Rhodanese" evidence="2">
    <location>
        <begin position="384"/>
        <end position="463"/>
    </location>
</feature>
<comment type="caution">
    <text evidence="3">The sequence shown here is derived from an EMBL/GenBank/DDBJ whole genome shotgun (WGS) entry which is preliminary data.</text>
</comment>
<dbReference type="GO" id="GO:0070813">
    <property type="term" value="P:hydrogen sulfide metabolic process"/>
    <property type="evidence" value="ECO:0007669"/>
    <property type="project" value="TreeGrafter"/>
</dbReference>
<dbReference type="Gene3D" id="3.40.250.10">
    <property type="entry name" value="Rhodanese-like domain"/>
    <property type="match status" value="2"/>
</dbReference>
<dbReference type="GO" id="GO:0050313">
    <property type="term" value="F:sulfur dioxygenase activity"/>
    <property type="evidence" value="ECO:0007669"/>
    <property type="project" value="InterPro"/>
</dbReference>
<dbReference type="EMBL" id="JACHWP010000004">
    <property type="protein sequence ID" value="MBB3023288.1"/>
    <property type="molecule type" value="Genomic_DNA"/>
</dbReference>
<dbReference type="InterPro" id="IPR044528">
    <property type="entry name" value="POD-like_MBL-fold"/>
</dbReference>
<evidence type="ECO:0000256" key="1">
    <source>
        <dbReference type="ARBA" id="ARBA00022723"/>
    </source>
</evidence>
<dbReference type="SUPFAM" id="SSF52821">
    <property type="entry name" value="Rhodanese/Cell cycle control phosphatase"/>
    <property type="match status" value="2"/>
</dbReference>
<keyword evidence="1" id="KW-0479">Metal-binding</keyword>
<dbReference type="SMART" id="SM00849">
    <property type="entry name" value="Lactamase_B"/>
    <property type="match status" value="1"/>
</dbReference>
<reference evidence="3 4" key="1">
    <citation type="submission" date="2020-08" db="EMBL/GenBank/DDBJ databases">
        <title>Sequencing the genomes of 1000 actinobacteria strains.</title>
        <authorList>
            <person name="Klenk H.-P."/>
        </authorList>
    </citation>
    <scope>NUCLEOTIDE SEQUENCE [LARGE SCALE GENOMIC DNA]</scope>
    <source>
        <strain evidence="3 4">DSM 23040</strain>
    </source>
</reference>
<dbReference type="CDD" id="cd00158">
    <property type="entry name" value="RHOD"/>
    <property type="match status" value="1"/>
</dbReference>
<dbReference type="Proteomes" id="UP000568050">
    <property type="component" value="Unassembled WGS sequence"/>
</dbReference>
<dbReference type="CDD" id="cd07724">
    <property type="entry name" value="POD-like_MBL-fold"/>
    <property type="match status" value="1"/>
</dbReference>
<evidence type="ECO:0000313" key="3">
    <source>
        <dbReference type="EMBL" id="MBB3023288.1"/>
    </source>
</evidence>
<dbReference type="Pfam" id="PF00753">
    <property type="entry name" value="Lactamase_B"/>
    <property type="match status" value="1"/>
</dbReference>
<dbReference type="GO" id="GO:0046872">
    <property type="term" value="F:metal ion binding"/>
    <property type="evidence" value="ECO:0007669"/>
    <property type="project" value="UniProtKB-KW"/>
</dbReference>
<dbReference type="InterPro" id="IPR036866">
    <property type="entry name" value="RibonucZ/Hydroxyglut_hydro"/>
</dbReference>
<dbReference type="PANTHER" id="PTHR43084:SF1">
    <property type="entry name" value="PERSULFIDE DIOXYGENASE ETHE1, MITOCHONDRIAL"/>
    <property type="match status" value="1"/>
</dbReference>
<dbReference type="RefSeq" id="WP_183376348.1">
    <property type="nucleotide sequence ID" value="NZ_CBCSFZ010000064.1"/>
</dbReference>
<dbReference type="FunFam" id="3.60.15.10:FF:000030">
    <property type="entry name" value="Metallo-beta-lactamase family protein"/>
    <property type="match status" value="1"/>
</dbReference>
<keyword evidence="3" id="KW-0378">Hydrolase</keyword>
<dbReference type="Pfam" id="PF00581">
    <property type="entry name" value="Rhodanese"/>
    <property type="match status" value="1"/>
</dbReference>
<proteinExistence type="predicted"/>
<organism evidence="3 4">
    <name type="scientific">Helcobacillus massiliensis</name>
    <dbReference type="NCBI Taxonomy" id="521392"/>
    <lineage>
        <taxon>Bacteria</taxon>
        <taxon>Bacillati</taxon>
        <taxon>Actinomycetota</taxon>
        <taxon>Actinomycetes</taxon>
        <taxon>Micrococcales</taxon>
        <taxon>Dermabacteraceae</taxon>
        <taxon>Helcobacillus</taxon>
    </lineage>
</organism>
<dbReference type="GO" id="GO:0004416">
    <property type="term" value="F:hydroxyacylglutathione hydrolase activity"/>
    <property type="evidence" value="ECO:0007669"/>
    <property type="project" value="UniProtKB-EC"/>
</dbReference>
<dbReference type="InterPro" id="IPR051682">
    <property type="entry name" value="Mito_Persulfide_Diox"/>
</dbReference>
<dbReference type="GO" id="GO:0006749">
    <property type="term" value="P:glutathione metabolic process"/>
    <property type="evidence" value="ECO:0007669"/>
    <property type="project" value="InterPro"/>
</dbReference>
<accession>A0A839QUG9</accession>
<dbReference type="EC" id="3.1.2.6" evidence="3"/>
<dbReference type="InterPro" id="IPR001279">
    <property type="entry name" value="Metallo-B-lactamas"/>
</dbReference>